<evidence type="ECO:0000256" key="4">
    <source>
        <dbReference type="ARBA" id="ARBA00022619"/>
    </source>
</evidence>
<feature type="binding site" evidence="7">
    <location>
        <position position="121"/>
    </location>
    <ligand>
        <name>(2S)-2-hydroxy-3-oxobutyl phosphate</name>
        <dbReference type="ChEBI" id="CHEBI:58830"/>
    </ligand>
</feature>
<dbReference type="SUPFAM" id="SSF52121">
    <property type="entry name" value="Lumazine synthase"/>
    <property type="match status" value="1"/>
</dbReference>
<dbReference type="GO" id="GO:0005829">
    <property type="term" value="C:cytosol"/>
    <property type="evidence" value="ECO:0007669"/>
    <property type="project" value="TreeGrafter"/>
</dbReference>
<organism evidence="8 9">
    <name type="scientific">Tectimicrobiota bacterium</name>
    <dbReference type="NCBI Taxonomy" id="2528274"/>
    <lineage>
        <taxon>Bacteria</taxon>
        <taxon>Pseudomonadati</taxon>
        <taxon>Nitrospinota/Tectimicrobiota group</taxon>
        <taxon>Candidatus Tectimicrobiota</taxon>
    </lineage>
</organism>
<dbReference type="Proteomes" id="UP000712673">
    <property type="component" value="Unassembled WGS sequence"/>
</dbReference>
<dbReference type="InterPro" id="IPR036467">
    <property type="entry name" value="LS/RS_sf"/>
</dbReference>
<sequence length="169" mass="18577">MTTNTTPRLAFIQACWHREIVDQGREACVAELGRQGIPPERLDVYTVPGSLEIPLQAKLLAQTGAYAAIVAAGLIVDGGIYRHEFVARTVLDALMRVQLDTTIPIISLVLTPQHFHEHATHQEFFQAHFKIKGTEAAVACVQTLENLRRVRHMTPDSPQAHAGAAGLVR</sequence>
<reference evidence="8" key="1">
    <citation type="submission" date="2019-03" db="EMBL/GenBank/DDBJ databases">
        <title>Lake Tanganyika Metagenome-Assembled Genomes (MAGs).</title>
        <authorList>
            <person name="Tran P."/>
        </authorList>
    </citation>
    <scope>NUCLEOTIDE SEQUENCE</scope>
    <source>
        <strain evidence="8">K_DeepCast_65m_m2_066</strain>
    </source>
</reference>
<feature type="binding site" evidence="7">
    <location>
        <position position="107"/>
    </location>
    <ligand>
        <name>5-amino-6-(D-ribitylamino)uracil</name>
        <dbReference type="ChEBI" id="CHEBI:15934"/>
    </ligand>
</feature>
<comment type="caution">
    <text evidence="8">The sequence shown here is derived from an EMBL/GenBank/DDBJ whole genome shotgun (WGS) entry which is preliminary data.</text>
</comment>
<evidence type="ECO:0000256" key="7">
    <source>
        <dbReference type="HAMAP-Rule" id="MF_00178"/>
    </source>
</evidence>
<dbReference type="Gene3D" id="3.40.50.960">
    <property type="entry name" value="Lumazine/riboflavin synthase"/>
    <property type="match status" value="1"/>
</dbReference>
<proteinExistence type="inferred from homology"/>
<dbReference type="GO" id="GO:0009349">
    <property type="term" value="C:riboflavin synthase complex"/>
    <property type="evidence" value="ECO:0007669"/>
    <property type="project" value="InterPro"/>
</dbReference>
<evidence type="ECO:0000256" key="3">
    <source>
        <dbReference type="ARBA" id="ARBA00012664"/>
    </source>
</evidence>
<keyword evidence="5 7" id="KW-0808">Transferase</keyword>
<comment type="pathway">
    <text evidence="1 7">Cofactor biosynthesis; riboflavin biosynthesis; riboflavin from 2-hydroxy-3-oxobutyl phosphate and 5-amino-6-(D-ribitylamino)uracil: step 1/2.</text>
</comment>
<evidence type="ECO:0000313" key="8">
    <source>
        <dbReference type="EMBL" id="MBM3225486.1"/>
    </source>
</evidence>
<dbReference type="PANTHER" id="PTHR21058">
    <property type="entry name" value="6,7-DIMETHYL-8-RIBITYLLUMAZINE SYNTHASE DMRL SYNTHASE LUMAZINE SYNTHASE"/>
    <property type="match status" value="1"/>
</dbReference>
<evidence type="ECO:0000256" key="2">
    <source>
        <dbReference type="ARBA" id="ARBA00007424"/>
    </source>
</evidence>
<dbReference type="EMBL" id="VGLS01000590">
    <property type="protein sequence ID" value="MBM3225486.1"/>
    <property type="molecule type" value="Genomic_DNA"/>
</dbReference>
<name>A0A937W267_UNCTE</name>
<keyword evidence="4 7" id="KW-0686">Riboflavin biosynthesis</keyword>
<evidence type="ECO:0000256" key="6">
    <source>
        <dbReference type="ARBA" id="ARBA00048785"/>
    </source>
</evidence>
<comment type="function">
    <text evidence="7">Catalyzes the formation of 6,7-dimethyl-8-ribityllumazine by condensation of 5-amino-6-(D-ribitylamino)uracil with 3,4-dihydroxy-2-butanone 4-phosphate. This is the penultimate step in the biosynthesis of riboflavin.</text>
</comment>
<comment type="caution">
    <text evidence="7">Lacks conserved residue(s) required for the propagation of feature annotation.</text>
</comment>
<comment type="similarity">
    <text evidence="2 7">Belongs to the DMRL synthase family.</text>
</comment>
<accession>A0A937W267</accession>
<dbReference type="NCBIfam" id="NF009084">
    <property type="entry name" value="PRK12419.1"/>
    <property type="match status" value="1"/>
</dbReference>
<feature type="active site" description="Proton donor" evidence="7">
    <location>
        <position position="82"/>
    </location>
</feature>
<dbReference type="EC" id="2.5.1.78" evidence="3 7"/>
<dbReference type="PANTHER" id="PTHR21058:SF0">
    <property type="entry name" value="6,7-DIMETHYL-8-RIBITYLLUMAZINE SYNTHASE"/>
    <property type="match status" value="1"/>
</dbReference>
<dbReference type="HAMAP" id="MF_00178">
    <property type="entry name" value="Lumazine_synth"/>
    <property type="match status" value="1"/>
</dbReference>
<dbReference type="InterPro" id="IPR034964">
    <property type="entry name" value="LS"/>
</dbReference>
<gene>
    <name evidence="7" type="primary">ribH</name>
    <name evidence="8" type="ORF">FJZ47_17025</name>
</gene>
<feature type="binding site" evidence="7">
    <location>
        <position position="16"/>
    </location>
    <ligand>
        <name>5-amino-6-(D-ribitylamino)uracil</name>
        <dbReference type="ChEBI" id="CHEBI:15934"/>
    </ligand>
</feature>
<dbReference type="InterPro" id="IPR002180">
    <property type="entry name" value="LS/RS"/>
</dbReference>
<dbReference type="GO" id="GO:0000906">
    <property type="term" value="F:6,7-dimethyl-8-ribityllumazine synthase activity"/>
    <property type="evidence" value="ECO:0007669"/>
    <property type="project" value="UniProtKB-UniRule"/>
</dbReference>
<dbReference type="GO" id="GO:0009231">
    <property type="term" value="P:riboflavin biosynthetic process"/>
    <property type="evidence" value="ECO:0007669"/>
    <property type="project" value="UniProtKB-UniRule"/>
</dbReference>
<protein>
    <recommendedName>
        <fullName evidence="3 7">6,7-dimethyl-8-ribityllumazine synthase</fullName>
        <shortName evidence="7">DMRL synthase</shortName>
        <shortName evidence="7">LS</shortName>
        <shortName evidence="7">Lumazine synthase</shortName>
        <ecNumber evidence="3 7">2.5.1.78</ecNumber>
    </recommendedName>
</protein>
<dbReference type="Pfam" id="PF00885">
    <property type="entry name" value="DMRL_synthase"/>
    <property type="match status" value="1"/>
</dbReference>
<feature type="binding site" evidence="7">
    <location>
        <begin position="50"/>
        <end position="52"/>
    </location>
    <ligand>
        <name>5-amino-6-(D-ribitylamino)uracil</name>
        <dbReference type="ChEBI" id="CHEBI:15934"/>
    </ligand>
</feature>
<evidence type="ECO:0000256" key="1">
    <source>
        <dbReference type="ARBA" id="ARBA00004917"/>
    </source>
</evidence>
<dbReference type="AlphaFoldDB" id="A0A937W267"/>
<evidence type="ECO:0000313" key="9">
    <source>
        <dbReference type="Proteomes" id="UP000712673"/>
    </source>
</evidence>
<evidence type="ECO:0000256" key="5">
    <source>
        <dbReference type="ARBA" id="ARBA00022679"/>
    </source>
</evidence>
<comment type="catalytic activity">
    <reaction evidence="6 7">
        <text>(2S)-2-hydroxy-3-oxobutyl phosphate + 5-amino-6-(D-ribitylamino)uracil = 6,7-dimethyl-8-(1-D-ribityl)lumazine + phosphate + 2 H2O + H(+)</text>
        <dbReference type="Rhea" id="RHEA:26152"/>
        <dbReference type="ChEBI" id="CHEBI:15377"/>
        <dbReference type="ChEBI" id="CHEBI:15378"/>
        <dbReference type="ChEBI" id="CHEBI:15934"/>
        <dbReference type="ChEBI" id="CHEBI:43474"/>
        <dbReference type="ChEBI" id="CHEBI:58201"/>
        <dbReference type="ChEBI" id="CHEBI:58830"/>
        <dbReference type="EC" id="2.5.1.78"/>
    </reaction>
</comment>
<feature type="binding site" evidence="7">
    <location>
        <begin position="74"/>
        <end position="76"/>
    </location>
    <ligand>
        <name>5-amino-6-(D-ribitylamino)uracil</name>
        <dbReference type="ChEBI" id="CHEBI:15934"/>
    </ligand>
</feature>